<dbReference type="Proteomes" id="UP001552299">
    <property type="component" value="Unassembled WGS sequence"/>
</dbReference>
<protein>
    <submittedName>
        <fullName evidence="1">Uncharacterized protein</fullName>
    </submittedName>
</protein>
<keyword evidence="2" id="KW-1185">Reference proteome</keyword>
<reference evidence="1 2" key="1">
    <citation type="journal article" date="2024" name="Plant Biotechnol. J.">
        <title>Dendrobium thyrsiflorum genome and its molecular insights into genes involved in important horticultural traits.</title>
        <authorList>
            <person name="Chen B."/>
            <person name="Wang J.Y."/>
            <person name="Zheng P.J."/>
            <person name="Li K.L."/>
            <person name="Liang Y.M."/>
            <person name="Chen X.F."/>
            <person name="Zhang C."/>
            <person name="Zhao X."/>
            <person name="He X."/>
            <person name="Zhang G.Q."/>
            <person name="Liu Z.J."/>
            <person name="Xu Q."/>
        </authorList>
    </citation>
    <scope>NUCLEOTIDE SEQUENCE [LARGE SCALE GENOMIC DNA]</scope>
    <source>
        <strain evidence="1">GZMU011</strain>
    </source>
</reference>
<sequence>MKGTSSKEPNEQLLAVKLETRKAVEEVTPAKLYLTRSNEKQRVERKALHHGDHGNSLTYIQQAANAALNGAIGPYGYFSPASKKRKNQDLFFGTSVQDQSIHSPVQYPNVLP</sequence>
<comment type="caution">
    <text evidence="1">The sequence shown here is derived from an EMBL/GenBank/DDBJ whole genome shotgun (WGS) entry which is preliminary data.</text>
</comment>
<accession>A0ABD0VXS0</accession>
<dbReference type="AlphaFoldDB" id="A0ABD0VXS0"/>
<gene>
    <name evidence="1" type="ORF">M5K25_003266</name>
</gene>
<evidence type="ECO:0000313" key="2">
    <source>
        <dbReference type="Proteomes" id="UP001552299"/>
    </source>
</evidence>
<proteinExistence type="predicted"/>
<organism evidence="1 2">
    <name type="scientific">Dendrobium thyrsiflorum</name>
    <name type="common">Pinecone-like raceme dendrobium</name>
    <name type="synonym">Orchid</name>
    <dbReference type="NCBI Taxonomy" id="117978"/>
    <lineage>
        <taxon>Eukaryota</taxon>
        <taxon>Viridiplantae</taxon>
        <taxon>Streptophyta</taxon>
        <taxon>Embryophyta</taxon>
        <taxon>Tracheophyta</taxon>
        <taxon>Spermatophyta</taxon>
        <taxon>Magnoliopsida</taxon>
        <taxon>Liliopsida</taxon>
        <taxon>Asparagales</taxon>
        <taxon>Orchidaceae</taxon>
        <taxon>Epidendroideae</taxon>
        <taxon>Malaxideae</taxon>
        <taxon>Dendrobiinae</taxon>
        <taxon>Dendrobium</taxon>
    </lineage>
</organism>
<evidence type="ECO:0000313" key="1">
    <source>
        <dbReference type="EMBL" id="KAL0927006.1"/>
    </source>
</evidence>
<name>A0ABD0VXS0_DENTH</name>
<dbReference type="EMBL" id="JANQDX010000003">
    <property type="protein sequence ID" value="KAL0927006.1"/>
    <property type="molecule type" value="Genomic_DNA"/>
</dbReference>